<proteinExistence type="predicted"/>
<evidence type="ECO:0000256" key="1">
    <source>
        <dbReference type="SAM" id="Coils"/>
    </source>
</evidence>
<organism evidence="2">
    <name type="scientific">Mimivirus LCMiAC01</name>
    <dbReference type="NCBI Taxonomy" id="2506608"/>
    <lineage>
        <taxon>Viruses</taxon>
        <taxon>Varidnaviria</taxon>
        <taxon>Bamfordvirae</taxon>
        <taxon>Nucleocytoviricota</taxon>
        <taxon>Megaviricetes</taxon>
        <taxon>Imitervirales</taxon>
        <taxon>Mimiviridae</taxon>
        <taxon>Klosneuvirinae</taxon>
    </lineage>
</organism>
<name>A0A481Z079_9VIRU</name>
<accession>A0A481Z079</accession>
<reference evidence="2" key="1">
    <citation type="journal article" date="2019" name="MBio">
        <title>Virus Genomes from Deep Sea Sediments Expand the Ocean Megavirome and Support Independent Origins of Viral Gigantism.</title>
        <authorList>
            <person name="Backstrom D."/>
            <person name="Yutin N."/>
            <person name="Jorgensen S.L."/>
            <person name="Dharamshi J."/>
            <person name="Homa F."/>
            <person name="Zaremba-Niedwiedzka K."/>
            <person name="Spang A."/>
            <person name="Wolf Y.I."/>
            <person name="Koonin E.V."/>
            <person name="Ettema T.J."/>
        </authorList>
    </citation>
    <scope>NUCLEOTIDE SEQUENCE</scope>
</reference>
<feature type="coiled-coil region" evidence="1">
    <location>
        <begin position="115"/>
        <end position="149"/>
    </location>
</feature>
<gene>
    <name evidence="2" type="ORF">LCMiAC01_03380</name>
</gene>
<dbReference type="EMBL" id="MK500394">
    <property type="protein sequence ID" value="QBK88660.1"/>
    <property type="molecule type" value="Genomic_DNA"/>
</dbReference>
<protein>
    <submittedName>
        <fullName evidence="2">Uncharacterized protein</fullName>
    </submittedName>
</protein>
<keyword evidence="1" id="KW-0175">Coiled coil</keyword>
<evidence type="ECO:0000313" key="2">
    <source>
        <dbReference type="EMBL" id="QBK88660.1"/>
    </source>
</evidence>
<sequence>MSQFRKSSRFNNDGYKRPKKTATDLLTKEQILDKLEDYEQVKDIYKVPLGTHLRYFKTMDNGERKFRLGGFLTVNTGLPKYVILSTSTNGNGGKSWSVQVRTARFYRKLTPTEIKDDYHKQLDELEDENKKFRKEIIRLNNIIKKLQRSKKYH</sequence>